<evidence type="ECO:0000259" key="4">
    <source>
        <dbReference type="Pfam" id="PF20696"/>
    </source>
</evidence>
<accession>A0A932GPU1</accession>
<proteinExistence type="inferred from homology"/>
<evidence type="ECO:0000256" key="1">
    <source>
        <dbReference type="ARBA" id="ARBA00010021"/>
    </source>
</evidence>
<evidence type="ECO:0000259" key="2">
    <source>
        <dbReference type="Pfam" id="PF01977"/>
    </source>
</evidence>
<dbReference type="InterPro" id="IPR049381">
    <property type="entry name" value="UbiD-like_C"/>
</dbReference>
<dbReference type="Pfam" id="PF20695">
    <property type="entry name" value="UbiD_N"/>
    <property type="match status" value="1"/>
</dbReference>
<feature type="domain" description="3-octaprenyl-4-hydroxybenzoate carboxy-lyase-like C-terminal" evidence="4">
    <location>
        <begin position="296"/>
        <end position="416"/>
    </location>
</feature>
<gene>
    <name evidence="5" type="ORF">HYY65_06445</name>
</gene>
<protein>
    <submittedName>
        <fullName evidence="5">UbiD family decarboxylase</fullName>
    </submittedName>
</protein>
<dbReference type="InterPro" id="IPR002830">
    <property type="entry name" value="UbiD"/>
</dbReference>
<dbReference type="PANTHER" id="PTHR30108">
    <property type="entry name" value="3-OCTAPRENYL-4-HYDROXYBENZOATE CARBOXY-LYASE-RELATED"/>
    <property type="match status" value="1"/>
</dbReference>
<sequence>MSSAFRDFLRLLEGEGQLLRIQENVNPRFELSQILKEVDRRGGPALLFERVSGCSFPVAGNLLGTRHRLALLFGTSEEHIVEEYERRRSRLIPPVVASYAPCQEVVVQEEMDILKTLPIPTYHEKDGGPYITCGVLFAKDPLTGQRGVGLHRLHVKGKNRLGVHLSNPPISQFQANAEALGNPLEVAIALGVDPVILMASIVRMPTGDKLALAGGLRGEAVEVVRGTRVGVEVPARAEAVLEGKILPGVREDEGPFGETSGYYFRDRSHVIEVTAITHRDRPISQALHPMTNEVVMLAGASAEAELLRFLRGEGYQVRHLHLTGGTSRPHALISLRKKHDGEPKQLLYLLLSHSPWIKHAAVLDDDVDLHDPDDVEWALSTRVQGDRDLVVLSGLPGRSIDPSTRDGFGSKVGVDATVPIQERERYVRPRVPADVAQKAREFVSRYLKEGEHPPHGHGHGHGH</sequence>
<dbReference type="AlphaFoldDB" id="A0A932GPU1"/>
<dbReference type="InterPro" id="IPR049383">
    <property type="entry name" value="UbiD-like_N"/>
</dbReference>
<dbReference type="GO" id="GO:0005737">
    <property type="term" value="C:cytoplasm"/>
    <property type="evidence" value="ECO:0007669"/>
    <property type="project" value="TreeGrafter"/>
</dbReference>
<evidence type="ECO:0000313" key="6">
    <source>
        <dbReference type="Proteomes" id="UP000741360"/>
    </source>
</evidence>
<dbReference type="InterPro" id="IPR048304">
    <property type="entry name" value="UbiD_Rift_dom"/>
</dbReference>
<dbReference type="NCBIfam" id="TIGR00148">
    <property type="entry name" value="UbiD family decarboxylase"/>
    <property type="match status" value="1"/>
</dbReference>
<evidence type="ECO:0000313" key="5">
    <source>
        <dbReference type="EMBL" id="MBI3014687.1"/>
    </source>
</evidence>
<reference evidence="5" key="1">
    <citation type="submission" date="2020-07" db="EMBL/GenBank/DDBJ databases">
        <title>Huge and variable diversity of episymbiotic CPR bacteria and DPANN archaea in groundwater ecosystems.</title>
        <authorList>
            <person name="He C.Y."/>
            <person name="Keren R."/>
            <person name="Whittaker M."/>
            <person name="Farag I.F."/>
            <person name="Doudna J."/>
            <person name="Cate J.H.D."/>
            <person name="Banfield J.F."/>
        </authorList>
    </citation>
    <scope>NUCLEOTIDE SEQUENCE</scope>
    <source>
        <strain evidence="5">NC_groundwater_717_Ag_S-0.2um_59_8</strain>
    </source>
</reference>
<evidence type="ECO:0000259" key="3">
    <source>
        <dbReference type="Pfam" id="PF20695"/>
    </source>
</evidence>
<dbReference type="Pfam" id="PF20696">
    <property type="entry name" value="UbiD_C"/>
    <property type="match status" value="1"/>
</dbReference>
<dbReference type="Gene3D" id="3.40.1670.10">
    <property type="entry name" value="UbiD C-terminal domain-like"/>
    <property type="match status" value="1"/>
</dbReference>
<name>A0A932GPU1_UNCTE</name>
<dbReference type="Pfam" id="PF01977">
    <property type="entry name" value="UbiD"/>
    <property type="match status" value="1"/>
</dbReference>
<feature type="domain" description="3-octaprenyl-4-hydroxybenzoate carboxy-lyase-like Rift-related" evidence="2">
    <location>
        <begin position="98"/>
        <end position="287"/>
    </location>
</feature>
<feature type="domain" description="3-octaprenyl-4-hydroxybenzoate carboxy-lyase-like N-terminal" evidence="3">
    <location>
        <begin position="10"/>
        <end position="85"/>
    </location>
</feature>
<dbReference type="GO" id="GO:0016831">
    <property type="term" value="F:carboxy-lyase activity"/>
    <property type="evidence" value="ECO:0007669"/>
    <property type="project" value="InterPro"/>
</dbReference>
<dbReference type="SUPFAM" id="SSF143968">
    <property type="entry name" value="UbiD C-terminal domain-like"/>
    <property type="match status" value="1"/>
</dbReference>
<comment type="similarity">
    <text evidence="1">Belongs to the UbiD family.</text>
</comment>
<organism evidence="5 6">
    <name type="scientific">Tectimicrobiota bacterium</name>
    <dbReference type="NCBI Taxonomy" id="2528274"/>
    <lineage>
        <taxon>Bacteria</taxon>
        <taxon>Pseudomonadati</taxon>
        <taxon>Nitrospinota/Tectimicrobiota group</taxon>
        <taxon>Candidatus Tectimicrobiota</taxon>
    </lineage>
</organism>
<dbReference type="EMBL" id="JACPSX010000112">
    <property type="protein sequence ID" value="MBI3014687.1"/>
    <property type="molecule type" value="Genomic_DNA"/>
</dbReference>
<dbReference type="PANTHER" id="PTHR30108:SF21">
    <property type="entry name" value="4-HYDROXYBENZOATE DECARBOXYLASE"/>
    <property type="match status" value="1"/>
</dbReference>
<comment type="caution">
    <text evidence="5">The sequence shown here is derived from an EMBL/GenBank/DDBJ whole genome shotgun (WGS) entry which is preliminary data.</text>
</comment>
<dbReference type="Proteomes" id="UP000741360">
    <property type="component" value="Unassembled WGS sequence"/>
</dbReference>
<dbReference type="SUPFAM" id="SSF50475">
    <property type="entry name" value="FMN-binding split barrel"/>
    <property type="match status" value="1"/>
</dbReference>